<keyword evidence="2" id="KW-1185">Reference proteome</keyword>
<accession>A0A1W6DXB8</accession>
<dbReference type="OrthoDB" id="38011at10239"/>
<organism evidence="1 2">
    <name type="scientific">Sphingobium phage Lacusarx</name>
    <dbReference type="NCBI Taxonomy" id="1980139"/>
    <lineage>
        <taxon>Viruses</taxon>
        <taxon>Duplodnaviria</taxon>
        <taxon>Heunggongvirae</taxon>
        <taxon>Uroviricota</taxon>
        <taxon>Caudoviricetes</taxon>
        <taxon>Lacusarxvirus</taxon>
        <taxon>Lacusarxvirus lacusarx</taxon>
    </lineage>
</organism>
<protein>
    <submittedName>
        <fullName evidence="1">Uncharacterized protein</fullName>
    </submittedName>
</protein>
<name>A0A1W6DXB8_9CAUD</name>
<gene>
    <name evidence="1" type="ORF">LAV_00154</name>
</gene>
<sequence>MAREIQEPVVKTVENSPVSEMITTHPSFGQIAASRVSGRAALYGSDFVHQHYITIRLSESELHRNLSSDWHFPKRHGFIEVAMTEAQWATFVSSLNNGSGVPCTIQTADGKMIPGLPDPTPRTEQFGDEVREDLSDAVEALKKLMEEIDQLGLPKAKASKIMDKVRAAERRLSDSIPFVAKSFDKHMENSVEAAKAEVHGYMTGVLQRAGLEQLTGGSLPIMIEDNSDGRS</sequence>
<evidence type="ECO:0000313" key="2">
    <source>
        <dbReference type="Proteomes" id="UP000223906"/>
    </source>
</evidence>
<proteinExistence type="predicted"/>
<evidence type="ECO:0000313" key="1">
    <source>
        <dbReference type="EMBL" id="ARK07529.1"/>
    </source>
</evidence>
<reference evidence="1 2" key="1">
    <citation type="submission" date="2017-02" db="EMBL/GenBank/DDBJ databases">
        <title>The first characterized phage against a member of the ecologically important #sphingomonads reveals high dissimilarity against all other known phages.</title>
        <authorList>
            <person name="Nielsen T.K."/>
            <person name="Carstens A.B."/>
            <person name="Kot W."/>
            <person name="Lametsch R."/>
            <person name="Neve H."/>
            <person name="Hansen L.H."/>
        </authorList>
    </citation>
    <scope>NUCLEOTIDE SEQUENCE [LARGE SCALE GENOMIC DNA]</scope>
</reference>
<dbReference type="Proteomes" id="UP000223906">
    <property type="component" value="Segment"/>
</dbReference>
<dbReference type="EMBL" id="KY629563">
    <property type="protein sequence ID" value="ARK07529.1"/>
    <property type="molecule type" value="Genomic_DNA"/>
</dbReference>